<feature type="compositionally biased region" description="Basic and acidic residues" evidence="3">
    <location>
        <begin position="78"/>
        <end position="89"/>
    </location>
</feature>
<feature type="region of interest" description="Disordered" evidence="3">
    <location>
        <begin position="639"/>
        <end position="698"/>
    </location>
</feature>
<dbReference type="PaxDb" id="35128-Thaps5896"/>
<feature type="transmembrane region" description="Helical" evidence="4">
    <location>
        <begin position="12"/>
        <end position="32"/>
    </location>
</feature>
<dbReference type="SUPFAM" id="SSF55895">
    <property type="entry name" value="Ribonuclease Rh-like"/>
    <property type="match status" value="1"/>
</dbReference>
<sequence>MSSSSSYRPPIAILSIQIAILSTSAILLFFGVTRSAVNGLRVQDSSMGNDVDAQDIASAVDFSDNVLSLEHHHGHHSSHSDRGHNKDDVPSQSTDNSFDFYIYTMTYQPEFCRENGDEFVGCQRYEEDWEGQLTIHGLWPERNDGSWPATCTNEPLDTSNFLSPHDLTSELEHKWPNVKASQGSKSHTDFWAHEWSKHGTCSGLKQYDYFSAALEMLLPTPDLIKEGYGDAVDKKELIAEYGGKDMALVVCKNGFLSEVRVCFGKGEKGEPGERMVCPENIMREDSCGDEVKIASFDMAEEATIMYILSLGGNEFTEAAHPSSAVSSLPPSAAVSASARRDDASTPAITASHPIKSQWSIGSNALAFVSKQIDRSVGASARCTVAVTPEHTNLMVRGGDTSDSDVTDSDEYDSDESDGEESESSDEEYEVEEDLSSSSTLTTSLKSKSTNVETISAEYDSVLTPPAMQQFIISIGVMALSNRVDILNPRAVRIARLAFVAYIIAVEVFLLYVRLRVKQQNDRTPITISNPLAGIIEGIQKDGGGGAMVKNLANQMLSTHTTIYEYDLQQIKKMNSGLLFPMVFLYFLHFRMKQVQPLLMQTATGVMNLVYSPLWQVYVLGRNLERPFKVGGANPLLGAMEGEGSVGGEEVGSSAEGEENGEESAEIEDAAEEVVVDDEDESEGEESDDEESEYDSDDE</sequence>
<comment type="similarity">
    <text evidence="1 2">Belongs to the RNase T2 family.</text>
</comment>
<evidence type="ECO:0000313" key="5">
    <source>
        <dbReference type="EMBL" id="EED91028.1"/>
    </source>
</evidence>
<evidence type="ECO:0000256" key="4">
    <source>
        <dbReference type="SAM" id="Phobius"/>
    </source>
</evidence>
<dbReference type="GO" id="GO:0005783">
    <property type="term" value="C:endoplasmic reticulum"/>
    <property type="evidence" value="ECO:0007669"/>
    <property type="project" value="InterPro"/>
</dbReference>
<dbReference type="InterPro" id="IPR018188">
    <property type="entry name" value="RNase_T2_His_AS_1"/>
</dbReference>
<dbReference type="PROSITE" id="PS00530">
    <property type="entry name" value="RNASE_T2_1"/>
    <property type="match status" value="1"/>
</dbReference>
<dbReference type="PANTHER" id="PTHR11240:SF22">
    <property type="entry name" value="RIBONUCLEASE T2"/>
    <property type="match status" value="1"/>
</dbReference>
<keyword evidence="4" id="KW-0812">Transmembrane</keyword>
<feature type="region of interest" description="Disordered" evidence="3">
    <location>
        <begin position="393"/>
        <end position="442"/>
    </location>
</feature>
<dbReference type="PANTHER" id="PTHR11240">
    <property type="entry name" value="RIBONUCLEASE T2"/>
    <property type="match status" value="1"/>
</dbReference>
<dbReference type="AlphaFoldDB" id="B8C4Z3"/>
<name>B8C4Z3_THAPS</name>
<dbReference type="Proteomes" id="UP000001449">
    <property type="component" value="Chromosome 6"/>
</dbReference>
<keyword evidence="6" id="KW-1185">Reference proteome</keyword>
<evidence type="ECO:0000256" key="2">
    <source>
        <dbReference type="RuleBase" id="RU004328"/>
    </source>
</evidence>
<dbReference type="CDD" id="cd00374">
    <property type="entry name" value="RNase_T2"/>
    <property type="match status" value="1"/>
</dbReference>
<dbReference type="eggNOG" id="KOG1642">
    <property type="taxonomic scope" value="Eukaryota"/>
</dbReference>
<dbReference type="InterPro" id="IPR012098">
    <property type="entry name" value="SND3_fun"/>
</dbReference>
<reference evidence="5 6" key="2">
    <citation type="journal article" date="2008" name="Nature">
        <title>The Phaeodactylum genome reveals the evolutionary history of diatom genomes.</title>
        <authorList>
            <person name="Bowler C."/>
            <person name="Allen A.E."/>
            <person name="Badger J.H."/>
            <person name="Grimwood J."/>
            <person name="Jabbari K."/>
            <person name="Kuo A."/>
            <person name="Maheswari U."/>
            <person name="Martens C."/>
            <person name="Maumus F."/>
            <person name="Otillar R.P."/>
            <person name="Rayko E."/>
            <person name="Salamov A."/>
            <person name="Vandepoele K."/>
            <person name="Beszteri B."/>
            <person name="Gruber A."/>
            <person name="Heijde M."/>
            <person name="Katinka M."/>
            <person name="Mock T."/>
            <person name="Valentin K."/>
            <person name="Verret F."/>
            <person name="Berges J.A."/>
            <person name="Brownlee C."/>
            <person name="Cadoret J.P."/>
            <person name="Chiovitti A."/>
            <person name="Choi C.J."/>
            <person name="Coesel S."/>
            <person name="De Martino A."/>
            <person name="Detter J.C."/>
            <person name="Durkin C."/>
            <person name="Falciatore A."/>
            <person name="Fournet J."/>
            <person name="Haruta M."/>
            <person name="Huysman M.J."/>
            <person name="Jenkins B.D."/>
            <person name="Jiroutova K."/>
            <person name="Jorgensen R.E."/>
            <person name="Joubert Y."/>
            <person name="Kaplan A."/>
            <person name="Kroger N."/>
            <person name="Kroth P.G."/>
            <person name="La Roche J."/>
            <person name="Lindquist E."/>
            <person name="Lommer M."/>
            <person name="Martin-Jezequel V."/>
            <person name="Lopez P.J."/>
            <person name="Lucas S."/>
            <person name="Mangogna M."/>
            <person name="McGinnis K."/>
            <person name="Medlin L.K."/>
            <person name="Montsant A."/>
            <person name="Oudot-Le Secq M.P."/>
            <person name="Napoli C."/>
            <person name="Obornik M."/>
            <person name="Parker M.S."/>
            <person name="Petit J.L."/>
            <person name="Porcel B.M."/>
            <person name="Poulsen N."/>
            <person name="Robison M."/>
            <person name="Rychlewski L."/>
            <person name="Rynearson T.A."/>
            <person name="Schmutz J."/>
            <person name="Shapiro H."/>
            <person name="Siaut M."/>
            <person name="Stanley M."/>
            <person name="Sussman M.R."/>
            <person name="Taylor A.R."/>
            <person name="Vardi A."/>
            <person name="von Dassow P."/>
            <person name="Vyverman W."/>
            <person name="Willis A."/>
            <person name="Wyrwicz L.S."/>
            <person name="Rokhsar D.S."/>
            <person name="Weissenbach J."/>
            <person name="Armbrust E.V."/>
            <person name="Green B.R."/>
            <person name="Van de Peer Y."/>
            <person name="Grigoriev I.V."/>
        </authorList>
    </citation>
    <scope>NUCLEOTIDE SEQUENCE [LARGE SCALE GENOMIC DNA]</scope>
    <source>
        <strain evidence="5 6">CCMP1335</strain>
    </source>
</reference>
<dbReference type="InterPro" id="IPR033130">
    <property type="entry name" value="RNase_T2_His_AS_2"/>
</dbReference>
<evidence type="ECO:0000256" key="3">
    <source>
        <dbReference type="SAM" id="MobiDB-lite"/>
    </source>
</evidence>
<dbReference type="Pfam" id="PF10032">
    <property type="entry name" value="Pho88"/>
    <property type="match status" value="1"/>
</dbReference>
<organism evidence="5 6">
    <name type="scientific">Thalassiosira pseudonana</name>
    <name type="common">Marine diatom</name>
    <name type="synonym">Cyclotella nana</name>
    <dbReference type="NCBI Taxonomy" id="35128"/>
    <lineage>
        <taxon>Eukaryota</taxon>
        <taxon>Sar</taxon>
        <taxon>Stramenopiles</taxon>
        <taxon>Ochrophyta</taxon>
        <taxon>Bacillariophyta</taxon>
        <taxon>Coscinodiscophyceae</taxon>
        <taxon>Thalassiosirophycidae</taxon>
        <taxon>Thalassiosirales</taxon>
        <taxon>Thalassiosiraceae</taxon>
        <taxon>Thalassiosira</taxon>
    </lineage>
</organism>
<dbReference type="eggNOG" id="KOG4554">
    <property type="taxonomic scope" value="Eukaryota"/>
</dbReference>
<dbReference type="InParanoid" id="B8C4Z3"/>
<dbReference type="GO" id="GO:0004521">
    <property type="term" value="F:RNA endonuclease activity"/>
    <property type="evidence" value="ECO:0000318"/>
    <property type="project" value="GO_Central"/>
</dbReference>
<dbReference type="InterPro" id="IPR001568">
    <property type="entry name" value="RNase_T2-like"/>
</dbReference>
<gene>
    <name evidence="5" type="ORF">THAPSDRAFT_5896</name>
</gene>
<dbReference type="EMBL" id="CM000643">
    <property type="protein sequence ID" value="EED91028.1"/>
    <property type="molecule type" value="Genomic_DNA"/>
</dbReference>
<dbReference type="KEGG" id="tps:THAPSDRAFT_5896"/>
<accession>B8C4Z3</accession>
<keyword evidence="4" id="KW-1133">Transmembrane helix</keyword>
<protein>
    <submittedName>
        <fullName evidence="5">Uncharacterized protein</fullName>
    </submittedName>
</protein>
<dbReference type="GeneID" id="7448378"/>
<feature type="compositionally biased region" description="Acidic residues" evidence="3">
    <location>
        <begin position="655"/>
        <end position="698"/>
    </location>
</feature>
<evidence type="ECO:0000313" key="6">
    <source>
        <dbReference type="Proteomes" id="UP000001449"/>
    </source>
</evidence>
<proteinExistence type="inferred from homology"/>
<dbReference type="STRING" id="35128.B8C4Z3"/>
<evidence type="ECO:0000256" key="1">
    <source>
        <dbReference type="ARBA" id="ARBA00007469"/>
    </source>
</evidence>
<feature type="transmembrane region" description="Helical" evidence="4">
    <location>
        <begin position="493"/>
        <end position="512"/>
    </location>
</feature>
<dbReference type="GO" id="GO:0033897">
    <property type="term" value="F:ribonuclease T2 activity"/>
    <property type="evidence" value="ECO:0007669"/>
    <property type="project" value="InterPro"/>
</dbReference>
<dbReference type="Gene3D" id="3.90.730.10">
    <property type="entry name" value="Ribonuclease T2-like"/>
    <property type="match status" value="1"/>
</dbReference>
<dbReference type="InterPro" id="IPR036430">
    <property type="entry name" value="RNase_T2-like_sf"/>
</dbReference>
<dbReference type="PROSITE" id="PS00531">
    <property type="entry name" value="RNASE_T2_2"/>
    <property type="match status" value="1"/>
</dbReference>
<dbReference type="RefSeq" id="XP_002290921.1">
    <property type="nucleotide sequence ID" value="XM_002290885.1"/>
</dbReference>
<keyword evidence="4" id="KW-0472">Membrane</keyword>
<dbReference type="GO" id="GO:0045047">
    <property type="term" value="P:protein targeting to ER"/>
    <property type="evidence" value="ECO:0007669"/>
    <property type="project" value="InterPro"/>
</dbReference>
<feature type="region of interest" description="Disordered" evidence="3">
    <location>
        <begin position="71"/>
        <end position="91"/>
    </location>
</feature>
<dbReference type="GO" id="GO:0005576">
    <property type="term" value="C:extracellular region"/>
    <property type="evidence" value="ECO:0000318"/>
    <property type="project" value="GO_Central"/>
</dbReference>
<feature type="compositionally biased region" description="Acidic residues" evidence="3">
    <location>
        <begin position="401"/>
        <end position="434"/>
    </location>
</feature>
<dbReference type="HOGENOM" id="CLU_395130_0_0_1"/>
<dbReference type="GO" id="GO:0006401">
    <property type="term" value="P:RNA catabolic process"/>
    <property type="evidence" value="ECO:0000318"/>
    <property type="project" value="GO_Central"/>
</dbReference>
<dbReference type="GO" id="GO:0003723">
    <property type="term" value="F:RNA binding"/>
    <property type="evidence" value="ECO:0007669"/>
    <property type="project" value="InterPro"/>
</dbReference>
<dbReference type="Pfam" id="PF00445">
    <property type="entry name" value="Ribonuclease_T2"/>
    <property type="match status" value="1"/>
</dbReference>
<reference evidence="5 6" key="1">
    <citation type="journal article" date="2004" name="Science">
        <title>The genome of the diatom Thalassiosira pseudonana: ecology, evolution, and metabolism.</title>
        <authorList>
            <person name="Armbrust E.V."/>
            <person name="Berges J.A."/>
            <person name="Bowler C."/>
            <person name="Green B.R."/>
            <person name="Martinez D."/>
            <person name="Putnam N.H."/>
            <person name="Zhou S."/>
            <person name="Allen A.E."/>
            <person name="Apt K.E."/>
            <person name="Bechner M."/>
            <person name="Brzezinski M.A."/>
            <person name="Chaal B.K."/>
            <person name="Chiovitti A."/>
            <person name="Davis A.K."/>
            <person name="Demarest M.S."/>
            <person name="Detter J.C."/>
            <person name="Glavina T."/>
            <person name="Goodstein D."/>
            <person name="Hadi M.Z."/>
            <person name="Hellsten U."/>
            <person name="Hildebrand M."/>
            <person name="Jenkins B.D."/>
            <person name="Jurka J."/>
            <person name="Kapitonov V.V."/>
            <person name="Kroger N."/>
            <person name="Lau W.W."/>
            <person name="Lane T.W."/>
            <person name="Larimer F.W."/>
            <person name="Lippmeier J.C."/>
            <person name="Lucas S."/>
            <person name="Medina M."/>
            <person name="Montsant A."/>
            <person name="Obornik M."/>
            <person name="Parker M.S."/>
            <person name="Palenik B."/>
            <person name="Pazour G.J."/>
            <person name="Richardson P.M."/>
            <person name="Rynearson T.A."/>
            <person name="Saito M.A."/>
            <person name="Schwartz D.C."/>
            <person name="Thamatrakoln K."/>
            <person name="Valentin K."/>
            <person name="Vardi A."/>
            <person name="Wilkerson F.P."/>
            <person name="Rokhsar D.S."/>
        </authorList>
    </citation>
    <scope>NUCLEOTIDE SEQUENCE [LARGE SCALE GENOMIC DNA]</scope>
    <source>
        <strain evidence="5 6">CCMP1335</strain>
    </source>
</reference>